<gene>
    <name evidence="3" type="ORF">BGW36DRAFT_386495</name>
</gene>
<name>A0AAD4PWC5_9EURO</name>
<organism evidence="3 4">
    <name type="scientific">Talaromyces proteolyticus</name>
    <dbReference type="NCBI Taxonomy" id="1131652"/>
    <lineage>
        <taxon>Eukaryota</taxon>
        <taxon>Fungi</taxon>
        <taxon>Dikarya</taxon>
        <taxon>Ascomycota</taxon>
        <taxon>Pezizomycotina</taxon>
        <taxon>Eurotiomycetes</taxon>
        <taxon>Eurotiomycetidae</taxon>
        <taxon>Eurotiales</taxon>
        <taxon>Trichocomaceae</taxon>
        <taxon>Talaromyces</taxon>
        <taxon>Talaromyces sect. Bacilispori</taxon>
    </lineage>
</organism>
<evidence type="ECO:0000313" key="4">
    <source>
        <dbReference type="Proteomes" id="UP001201262"/>
    </source>
</evidence>
<dbReference type="AlphaFoldDB" id="A0AAD4PWC5"/>
<protein>
    <recommendedName>
        <fullName evidence="2">HNH nuclease domain-containing protein</fullName>
    </recommendedName>
</protein>
<evidence type="ECO:0000256" key="1">
    <source>
        <dbReference type="SAM" id="MobiDB-lite"/>
    </source>
</evidence>
<dbReference type="Pfam" id="PF13391">
    <property type="entry name" value="HNH_2"/>
    <property type="match status" value="1"/>
</dbReference>
<dbReference type="GeneID" id="70247298"/>
<feature type="compositionally biased region" description="Basic and acidic residues" evidence="1">
    <location>
        <begin position="367"/>
        <end position="381"/>
    </location>
</feature>
<dbReference type="EMBL" id="JAJTJA010000011">
    <property type="protein sequence ID" value="KAH8691857.1"/>
    <property type="molecule type" value="Genomic_DNA"/>
</dbReference>
<evidence type="ECO:0000313" key="3">
    <source>
        <dbReference type="EMBL" id="KAH8691857.1"/>
    </source>
</evidence>
<feature type="compositionally biased region" description="Acidic residues" evidence="1">
    <location>
        <begin position="406"/>
        <end position="415"/>
    </location>
</feature>
<keyword evidence="4" id="KW-1185">Reference proteome</keyword>
<dbReference type="Proteomes" id="UP001201262">
    <property type="component" value="Unassembled WGS sequence"/>
</dbReference>
<feature type="region of interest" description="Disordered" evidence="1">
    <location>
        <begin position="342"/>
        <end position="423"/>
    </location>
</feature>
<dbReference type="InterPro" id="IPR003615">
    <property type="entry name" value="HNH_nuc"/>
</dbReference>
<feature type="domain" description="HNH nuclease" evidence="2">
    <location>
        <begin position="166"/>
        <end position="233"/>
    </location>
</feature>
<feature type="compositionally biased region" description="Basic residues" evidence="1">
    <location>
        <begin position="346"/>
        <end position="356"/>
    </location>
</feature>
<sequence length="435" mass="49595">MTLYDENILLQRAPYGDPITHIPTSLKFDPNYDIYFRHPAYPDPHDILIILPGLDHPHGGIHHQLALDACAILANNRYEGWFTEDREGNERVNVPLSGILRKRNYYFRVSDHYQDLYPIVPSFEDWIFPHNNVPSSWKLDIPRAPNHPTPRESTLMEATLSRDIRCRITNHIEGTECAHLIPRSQSVWFQRNLMVRYGKTSRPGSEPIDTPRNVLLLRSDIHTSFDYKRFTFVPKPQYATSGDNLEVGSESDAYVTHVFRSSDPHELTSLYHGVKLQILTGVASEYLFARFAWTIFQFIPIFIQAGVHRRVAVYEPANSLSSSVASTEPSVKTLSGDECRFLPLRNKPRSSSPKKRKPEEDIGDADLDYRRGRCRTRRDEDASAMGSFDSGLTADGPWYQSSASEATEDTDLSDPDLDKSGLNSHTSYIDDQLLI</sequence>
<evidence type="ECO:0000259" key="2">
    <source>
        <dbReference type="Pfam" id="PF13391"/>
    </source>
</evidence>
<comment type="caution">
    <text evidence="3">The sequence shown here is derived from an EMBL/GenBank/DDBJ whole genome shotgun (WGS) entry which is preliminary data.</text>
</comment>
<dbReference type="RefSeq" id="XP_046067854.1">
    <property type="nucleotide sequence ID" value="XM_046217011.1"/>
</dbReference>
<proteinExistence type="predicted"/>
<reference evidence="3" key="1">
    <citation type="submission" date="2021-12" db="EMBL/GenBank/DDBJ databases">
        <title>Convergent genome expansion in fungi linked to evolution of root-endophyte symbiosis.</title>
        <authorList>
            <consortium name="DOE Joint Genome Institute"/>
            <person name="Ke Y.-H."/>
            <person name="Bonito G."/>
            <person name="Liao H.-L."/>
            <person name="Looney B."/>
            <person name="Rojas-Flechas A."/>
            <person name="Nash J."/>
            <person name="Hameed K."/>
            <person name="Schadt C."/>
            <person name="Martin F."/>
            <person name="Crous P.W."/>
            <person name="Miettinen O."/>
            <person name="Magnuson J.K."/>
            <person name="Labbe J."/>
            <person name="Jacobson D."/>
            <person name="Doktycz M.J."/>
            <person name="Veneault-Fourrey C."/>
            <person name="Kuo A."/>
            <person name="Mondo S."/>
            <person name="Calhoun S."/>
            <person name="Riley R."/>
            <person name="Ohm R."/>
            <person name="LaButti K."/>
            <person name="Andreopoulos B."/>
            <person name="Pangilinan J."/>
            <person name="Nolan M."/>
            <person name="Tritt A."/>
            <person name="Clum A."/>
            <person name="Lipzen A."/>
            <person name="Daum C."/>
            <person name="Barry K."/>
            <person name="Grigoriev I.V."/>
            <person name="Vilgalys R."/>
        </authorList>
    </citation>
    <scope>NUCLEOTIDE SEQUENCE</scope>
    <source>
        <strain evidence="3">PMI_201</strain>
    </source>
</reference>
<accession>A0AAD4PWC5</accession>